<keyword evidence="3 6" id="KW-0808">Transferase</keyword>
<keyword evidence="2 6" id="KW-0032">Aminotransferase</keyword>
<dbReference type="PANTHER" id="PTHR43757">
    <property type="entry name" value="AMINOMETHYLTRANSFERASE"/>
    <property type="match status" value="1"/>
</dbReference>
<evidence type="ECO:0000256" key="6">
    <source>
        <dbReference type="HAMAP-Rule" id="MF_00259"/>
    </source>
</evidence>
<comment type="subunit">
    <text evidence="6">The glycine cleavage system is composed of four proteins: P, T, L and H.</text>
</comment>
<evidence type="ECO:0000256" key="2">
    <source>
        <dbReference type="ARBA" id="ARBA00022576"/>
    </source>
</evidence>
<comment type="catalytic activity">
    <reaction evidence="5 6">
        <text>N(6)-[(R)-S(8)-aminomethyldihydrolipoyl]-L-lysyl-[protein] + (6S)-5,6,7,8-tetrahydrofolate = N(6)-[(R)-dihydrolipoyl]-L-lysyl-[protein] + (6R)-5,10-methylene-5,6,7,8-tetrahydrofolate + NH4(+)</text>
        <dbReference type="Rhea" id="RHEA:16945"/>
        <dbReference type="Rhea" id="RHEA-COMP:10475"/>
        <dbReference type="Rhea" id="RHEA-COMP:10492"/>
        <dbReference type="ChEBI" id="CHEBI:15636"/>
        <dbReference type="ChEBI" id="CHEBI:28938"/>
        <dbReference type="ChEBI" id="CHEBI:57453"/>
        <dbReference type="ChEBI" id="CHEBI:83100"/>
        <dbReference type="ChEBI" id="CHEBI:83143"/>
        <dbReference type="EC" id="2.1.2.10"/>
    </reaction>
</comment>
<dbReference type="Pfam" id="PF08669">
    <property type="entry name" value="GCV_T_C"/>
    <property type="match status" value="1"/>
</dbReference>
<evidence type="ECO:0000256" key="1">
    <source>
        <dbReference type="ARBA" id="ARBA00012616"/>
    </source>
</evidence>
<dbReference type="Pfam" id="PF01571">
    <property type="entry name" value="GCV_T"/>
    <property type="match status" value="1"/>
</dbReference>
<dbReference type="HAMAP" id="MF_00259">
    <property type="entry name" value="GcvT"/>
    <property type="match status" value="1"/>
</dbReference>
<evidence type="ECO:0000259" key="8">
    <source>
        <dbReference type="Pfam" id="PF08669"/>
    </source>
</evidence>
<protein>
    <recommendedName>
        <fullName evidence="1 6">Aminomethyltransferase</fullName>
        <ecNumber evidence="1 6">2.1.2.10</ecNumber>
    </recommendedName>
    <alternativeName>
        <fullName evidence="4 6">Glycine cleavage system T protein</fullName>
    </alternativeName>
</protein>
<dbReference type="GO" id="GO:0004047">
    <property type="term" value="F:aminomethyltransferase activity"/>
    <property type="evidence" value="ECO:0007669"/>
    <property type="project" value="UniProtKB-EC"/>
</dbReference>
<dbReference type="InterPro" id="IPR022903">
    <property type="entry name" value="GcvT_bac"/>
</dbReference>
<dbReference type="NCBIfam" id="TIGR00528">
    <property type="entry name" value="gcvT"/>
    <property type="match status" value="1"/>
</dbReference>
<comment type="function">
    <text evidence="6">The glycine cleavage system catalyzes the degradation of glycine.</text>
</comment>
<evidence type="ECO:0000256" key="4">
    <source>
        <dbReference type="ARBA" id="ARBA00031395"/>
    </source>
</evidence>
<evidence type="ECO:0000256" key="5">
    <source>
        <dbReference type="ARBA" id="ARBA00047665"/>
    </source>
</evidence>
<evidence type="ECO:0000313" key="9">
    <source>
        <dbReference type="EMBL" id="CAG7652087.1"/>
    </source>
</evidence>
<evidence type="ECO:0000313" key="10">
    <source>
        <dbReference type="Proteomes" id="UP000730618"/>
    </source>
</evidence>
<dbReference type="EMBL" id="CAJVCE010000017">
    <property type="protein sequence ID" value="CAG7652087.1"/>
    <property type="molecule type" value="Genomic_DNA"/>
</dbReference>
<gene>
    <name evidence="6 9" type="primary">gcvT</name>
    <name evidence="9" type="ORF">PAECIP111802_05133</name>
</gene>
<evidence type="ECO:0000256" key="3">
    <source>
        <dbReference type="ARBA" id="ARBA00022679"/>
    </source>
</evidence>
<feature type="domain" description="Aminomethyltransferase C-terminal" evidence="8">
    <location>
        <begin position="314"/>
        <end position="392"/>
    </location>
</feature>
<feature type="domain" description="GCVT N-terminal" evidence="7">
    <location>
        <begin position="46"/>
        <end position="295"/>
    </location>
</feature>
<proteinExistence type="inferred from homology"/>
<comment type="caution">
    <text evidence="9">The sequence shown here is derived from an EMBL/GenBank/DDBJ whole genome shotgun (WGS) entry which is preliminary data.</text>
</comment>
<reference evidence="9 10" key="1">
    <citation type="submission" date="2021-06" db="EMBL/GenBank/DDBJ databases">
        <authorList>
            <person name="Criscuolo A."/>
        </authorList>
    </citation>
    <scope>NUCLEOTIDE SEQUENCE [LARGE SCALE GENOMIC DNA]</scope>
    <source>
        <strain evidence="10">CIP 111802</strain>
    </source>
</reference>
<dbReference type="InterPro" id="IPR013977">
    <property type="entry name" value="GcvT_C"/>
</dbReference>
<keyword evidence="10" id="KW-1185">Reference proteome</keyword>
<accession>A0ABM8VNW7</accession>
<name>A0ABM8VNW7_9BACL</name>
<dbReference type="PANTHER" id="PTHR43757:SF2">
    <property type="entry name" value="AMINOMETHYLTRANSFERASE, MITOCHONDRIAL"/>
    <property type="match status" value="1"/>
</dbReference>
<dbReference type="InterPro" id="IPR006223">
    <property type="entry name" value="GcvT"/>
</dbReference>
<sequence>MRDAAGERPYLPVLFHVFANDVNNRGEDEMTTLKRTPLFPLYSRYEGARCIDFGGWELPVQFTGIQKEHDAVRKQAGLFDVSHMGEFIVSGPSAEAFLQHMTTNDVSRLADGRVQYTLMCNPDGGVVDDLLVYRLAADRYMLVVNASNIAKDFDWLQSHRIDGVTLQDVSDDTALLALQGPNAADILARTTDAAIDTLAPFHFLPQVLVCGVPAIVSRTGYTGEDGFELYVAAADAQTLWLGLMEAGAPFRLIPAGLGARDTLRFEAKLPLYGQELSSSITPLEAGLGMFVKLGKEAFIGREALLKQQEQGLPRKLVGIEMIDRGIPRSHYPVLADGRTIGEVTTGTQSPSLKRNLGLALIEAAYAQPGTEVWVEIRGKQLKAEVVKAPFYKRSK</sequence>
<dbReference type="EC" id="2.1.2.10" evidence="1 6"/>
<dbReference type="InterPro" id="IPR028896">
    <property type="entry name" value="GcvT/YgfZ/DmdA"/>
</dbReference>
<comment type="similarity">
    <text evidence="6">Belongs to the GcvT family.</text>
</comment>
<evidence type="ECO:0000259" key="7">
    <source>
        <dbReference type="Pfam" id="PF01571"/>
    </source>
</evidence>
<organism evidence="9 10">
    <name type="scientific">Paenibacillus allorhizosphaerae</name>
    <dbReference type="NCBI Taxonomy" id="2849866"/>
    <lineage>
        <taxon>Bacteria</taxon>
        <taxon>Bacillati</taxon>
        <taxon>Bacillota</taxon>
        <taxon>Bacilli</taxon>
        <taxon>Bacillales</taxon>
        <taxon>Paenibacillaceae</taxon>
        <taxon>Paenibacillus</taxon>
    </lineage>
</organism>
<dbReference type="PIRSF" id="PIRSF006487">
    <property type="entry name" value="GcvT"/>
    <property type="match status" value="1"/>
</dbReference>
<dbReference type="NCBIfam" id="NF001567">
    <property type="entry name" value="PRK00389.1"/>
    <property type="match status" value="1"/>
</dbReference>
<dbReference type="Proteomes" id="UP000730618">
    <property type="component" value="Unassembled WGS sequence"/>
</dbReference>
<dbReference type="InterPro" id="IPR006222">
    <property type="entry name" value="GCVT_N"/>
</dbReference>